<evidence type="ECO:0000256" key="3">
    <source>
        <dbReference type="ARBA" id="ARBA00022723"/>
    </source>
</evidence>
<comment type="caution">
    <text evidence="8">The sequence shown here is derived from an EMBL/GenBank/DDBJ whole genome shotgun (WGS) entry which is preliminary data.</text>
</comment>
<dbReference type="SFLD" id="SFLDG01082">
    <property type="entry name" value="B12-binding_domain_containing"/>
    <property type="match status" value="1"/>
</dbReference>
<dbReference type="GO" id="GO:0031419">
    <property type="term" value="F:cobalamin binding"/>
    <property type="evidence" value="ECO:0007669"/>
    <property type="project" value="InterPro"/>
</dbReference>
<dbReference type="Gene3D" id="3.40.50.280">
    <property type="entry name" value="Cobalamin-binding domain"/>
    <property type="match status" value="1"/>
</dbReference>
<evidence type="ECO:0000313" key="8">
    <source>
        <dbReference type="EMBL" id="MBB4701901.1"/>
    </source>
</evidence>
<evidence type="ECO:0000256" key="1">
    <source>
        <dbReference type="ARBA" id="ARBA00001966"/>
    </source>
</evidence>
<accession>A0A7W7DAA9</accession>
<proteinExistence type="predicted"/>
<dbReference type="InterPro" id="IPR006158">
    <property type="entry name" value="Cobalamin-bd"/>
</dbReference>
<dbReference type="AlphaFoldDB" id="A0A7W7DAA9"/>
<keyword evidence="5" id="KW-0411">Iron-sulfur</keyword>
<dbReference type="SFLD" id="SFLDS00029">
    <property type="entry name" value="Radical_SAM"/>
    <property type="match status" value="1"/>
</dbReference>
<keyword evidence="3" id="KW-0479">Metal-binding</keyword>
<gene>
    <name evidence="8" type="ORF">BJ982_003445</name>
</gene>
<dbReference type="InterPro" id="IPR051198">
    <property type="entry name" value="BchE-like"/>
</dbReference>
<comment type="cofactor">
    <cofactor evidence="1">
        <name>[4Fe-4S] cluster</name>
        <dbReference type="ChEBI" id="CHEBI:49883"/>
    </cofactor>
</comment>
<keyword evidence="9" id="KW-1185">Reference proteome</keyword>
<dbReference type="PANTHER" id="PTHR43409">
    <property type="entry name" value="ANAEROBIC MAGNESIUM-PROTOPORPHYRIN IX MONOMETHYL ESTER CYCLASE-RELATED"/>
    <property type="match status" value="1"/>
</dbReference>
<dbReference type="InterPro" id="IPR058240">
    <property type="entry name" value="rSAM_sf"/>
</dbReference>
<dbReference type="GO" id="GO:0046872">
    <property type="term" value="F:metal ion binding"/>
    <property type="evidence" value="ECO:0007669"/>
    <property type="project" value="UniProtKB-KW"/>
</dbReference>
<dbReference type="SUPFAM" id="SSF102114">
    <property type="entry name" value="Radical SAM enzymes"/>
    <property type="match status" value="1"/>
</dbReference>
<feature type="region of interest" description="Disordered" evidence="6">
    <location>
        <begin position="614"/>
        <end position="636"/>
    </location>
</feature>
<evidence type="ECO:0000256" key="5">
    <source>
        <dbReference type="ARBA" id="ARBA00023014"/>
    </source>
</evidence>
<dbReference type="PANTHER" id="PTHR43409:SF7">
    <property type="entry name" value="BLL1977 PROTEIN"/>
    <property type="match status" value="1"/>
</dbReference>
<dbReference type="GO" id="GO:0005829">
    <property type="term" value="C:cytosol"/>
    <property type="evidence" value="ECO:0007669"/>
    <property type="project" value="TreeGrafter"/>
</dbReference>
<evidence type="ECO:0000256" key="6">
    <source>
        <dbReference type="SAM" id="MobiDB-lite"/>
    </source>
</evidence>
<dbReference type="SMART" id="SM00729">
    <property type="entry name" value="Elp3"/>
    <property type="match status" value="1"/>
</dbReference>
<feature type="domain" description="B12-binding" evidence="7">
    <location>
        <begin position="51"/>
        <end position="207"/>
    </location>
</feature>
<keyword evidence="4" id="KW-0408">Iron</keyword>
<dbReference type="RefSeq" id="WP_184881290.1">
    <property type="nucleotide sequence ID" value="NZ_BOOV01000007.1"/>
</dbReference>
<dbReference type="NCBIfam" id="TIGR03975">
    <property type="entry name" value="rSAM_ocin_1"/>
    <property type="match status" value="1"/>
</dbReference>
<dbReference type="CDD" id="cd01335">
    <property type="entry name" value="Radical_SAM"/>
    <property type="match status" value="1"/>
</dbReference>
<dbReference type="Gene3D" id="3.80.30.20">
    <property type="entry name" value="tm_1862 like domain"/>
    <property type="match status" value="1"/>
</dbReference>
<dbReference type="SFLD" id="SFLDF00324">
    <property type="entry name" value="bacteriocin_maturation"/>
    <property type="match status" value="1"/>
</dbReference>
<dbReference type="Pfam" id="PF02310">
    <property type="entry name" value="B12-binding"/>
    <property type="match status" value="1"/>
</dbReference>
<dbReference type="InterPro" id="IPR023984">
    <property type="entry name" value="rSAM_ocin_1"/>
</dbReference>
<keyword evidence="2" id="KW-0949">S-adenosyl-L-methionine</keyword>
<dbReference type="Pfam" id="PF04055">
    <property type="entry name" value="Radical_SAM"/>
    <property type="match status" value="1"/>
</dbReference>
<dbReference type="PROSITE" id="PS51332">
    <property type="entry name" value="B12_BINDING"/>
    <property type="match status" value="1"/>
</dbReference>
<reference evidence="8 9" key="1">
    <citation type="submission" date="2020-08" db="EMBL/GenBank/DDBJ databases">
        <title>Sequencing the genomes of 1000 actinobacteria strains.</title>
        <authorList>
            <person name="Klenk H.-P."/>
        </authorList>
    </citation>
    <scope>NUCLEOTIDE SEQUENCE [LARGE SCALE GENOMIC DNA]</scope>
    <source>
        <strain evidence="8 9">DSM 45784</strain>
    </source>
</reference>
<dbReference type="GO" id="GO:0051536">
    <property type="term" value="F:iron-sulfur cluster binding"/>
    <property type="evidence" value="ECO:0007669"/>
    <property type="project" value="UniProtKB-KW"/>
</dbReference>
<dbReference type="Proteomes" id="UP000542210">
    <property type="component" value="Unassembled WGS sequence"/>
</dbReference>
<organism evidence="8 9">
    <name type="scientific">Sphaerisporangium siamense</name>
    <dbReference type="NCBI Taxonomy" id="795645"/>
    <lineage>
        <taxon>Bacteria</taxon>
        <taxon>Bacillati</taxon>
        <taxon>Actinomycetota</taxon>
        <taxon>Actinomycetes</taxon>
        <taxon>Streptosporangiales</taxon>
        <taxon>Streptosporangiaceae</taxon>
        <taxon>Sphaerisporangium</taxon>
    </lineage>
</organism>
<evidence type="ECO:0000259" key="7">
    <source>
        <dbReference type="PROSITE" id="PS51332"/>
    </source>
</evidence>
<feature type="compositionally biased region" description="Low complexity" evidence="6">
    <location>
        <begin position="623"/>
        <end position="636"/>
    </location>
</feature>
<dbReference type="InterPro" id="IPR007197">
    <property type="entry name" value="rSAM"/>
</dbReference>
<protein>
    <submittedName>
        <fullName evidence="8">Ribosomal peptide maturation radical SAM protein 1</fullName>
    </submittedName>
</protein>
<evidence type="ECO:0000256" key="4">
    <source>
        <dbReference type="ARBA" id="ARBA00023004"/>
    </source>
</evidence>
<dbReference type="EMBL" id="JACHND010000001">
    <property type="protein sequence ID" value="MBB4701901.1"/>
    <property type="molecule type" value="Genomic_DNA"/>
</dbReference>
<evidence type="ECO:0000256" key="2">
    <source>
        <dbReference type="ARBA" id="ARBA00022691"/>
    </source>
</evidence>
<sequence>MRVALVNMPWAPIDVPSLALGILRNTVSQSLPDAEVVDVHAHLDYLDWCAGLTVDDYRFYSDHTYFEGYGDWIFSAALYDDPAWRVAEFRDRYTKSMTPDELSLTLRLHESAPRFVADLADRLAAIAPDIIGFTSTFQQTTATLATARRLKLLRPNTVVILGGANCDGVQGAALHRNFPFLDYVVRGEGEAAFPQLLTTLAGGVHPPLPTSSAAEVPGLCWRTPDGTSVANPMRARPLRPSEIVAPDYGTYFDRLSTSTARDRIEPKLVVEGSRGCWWGEKHHCTFCGLNGTALEFRSKSPDRFYNEIMDLVERHQIRDMFVVDDILDMGYLTSVLPRIAESGQDLRLRYEVKSNLRRDQLETLVRAGLTHVQPGIENLSGRVLDLIGKGVTGCQNVRLLRDAASVGLSLSWNYLYGFPGETDDDYESVLCQLPALHHLAPAEQVARIAIERFSPYFDRPDLGFPDPRPRDHYHLTYDLPERELADLAYLFDAPPQGIADTMATHLANAVTTWRDAYSTSHLTYQETDNTITVTNTRPTYHWTTLHLQDPREIAALHLLDQPRTAAFLERALPADTTWVTSLLKHWHAMGLLFTDADRYLHLVTTPTIPALPHSLPPEWPGWQDTPTPQDHTTPLP</sequence>
<evidence type="ECO:0000313" key="9">
    <source>
        <dbReference type="Proteomes" id="UP000542210"/>
    </source>
</evidence>
<dbReference type="InterPro" id="IPR006638">
    <property type="entry name" value="Elp3/MiaA/NifB-like_rSAM"/>
</dbReference>
<dbReference type="GO" id="GO:0003824">
    <property type="term" value="F:catalytic activity"/>
    <property type="evidence" value="ECO:0007669"/>
    <property type="project" value="InterPro"/>
</dbReference>
<name>A0A7W7DAA9_9ACTN</name>
<dbReference type="InterPro" id="IPR023404">
    <property type="entry name" value="rSAM_horseshoe"/>
</dbReference>